<evidence type="ECO:0000256" key="2">
    <source>
        <dbReference type="ARBA" id="ARBA00008138"/>
    </source>
</evidence>
<dbReference type="EMBL" id="CP142149">
    <property type="protein sequence ID" value="WSE27397.1"/>
    <property type="molecule type" value="Genomic_DNA"/>
</dbReference>
<organism evidence="7 8">
    <name type="scientific">Amycolatopsis rhabdoformis</name>
    <dbReference type="NCBI Taxonomy" id="1448059"/>
    <lineage>
        <taxon>Bacteria</taxon>
        <taxon>Bacillati</taxon>
        <taxon>Actinomycetota</taxon>
        <taxon>Actinomycetes</taxon>
        <taxon>Pseudonocardiales</taxon>
        <taxon>Pseudonocardiaceae</taxon>
        <taxon>Amycolatopsis</taxon>
    </lineage>
</organism>
<dbReference type="PANTHER" id="PTHR43619:SF2">
    <property type="entry name" value="S-ADENOSYL-L-METHIONINE-DEPENDENT METHYLTRANSFERASES SUPERFAMILY PROTEIN"/>
    <property type="match status" value="1"/>
</dbReference>
<dbReference type="InterPro" id="IPR011610">
    <property type="entry name" value="SAM_mthyl_Trfase_ML2640-like"/>
</dbReference>
<dbReference type="SUPFAM" id="SSF53335">
    <property type="entry name" value="S-adenosyl-L-methionine-dependent methyltransferases"/>
    <property type="match status" value="1"/>
</dbReference>
<dbReference type="NCBIfam" id="TIGR00027">
    <property type="entry name" value="mthyl_TIGR00027"/>
    <property type="match status" value="1"/>
</dbReference>
<keyword evidence="3 6" id="KW-0489">Methyltransferase</keyword>
<dbReference type="EC" id="2.1.1.-" evidence="6"/>
<comment type="function">
    <text evidence="1 6">Exhibits S-adenosyl-L-methionine-dependent methyltransferase activity.</text>
</comment>
<comment type="similarity">
    <text evidence="2 6">Belongs to the UPF0677 family.</text>
</comment>
<accession>A0ABZ1HYY0</accession>
<dbReference type="Gene3D" id="3.40.50.150">
    <property type="entry name" value="Vaccinia Virus protein VP39"/>
    <property type="match status" value="1"/>
</dbReference>
<protein>
    <recommendedName>
        <fullName evidence="6">S-adenosyl-L-methionine-dependent methyltransferase</fullName>
        <ecNumber evidence="6">2.1.1.-</ecNumber>
    </recommendedName>
</protein>
<keyword evidence="8" id="KW-1185">Reference proteome</keyword>
<evidence type="ECO:0000256" key="5">
    <source>
        <dbReference type="ARBA" id="ARBA00022691"/>
    </source>
</evidence>
<dbReference type="GO" id="GO:0032259">
    <property type="term" value="P:methylation"/>
    <property type="evidence" value="ECO:0007669"/>
    <property type="project" value="UniProtKB-KW"/>
</dbReference>
<sequence>MSELEAGVSSTALMVAAARAIETHHPHSLLRDEFAEHFVHAATAGVSLPTRITAVEGGDEHPLWGHLGRFFAVRARTFDDFLRDAARHTPQVVILGAGLDTRALRLGLASTFYEIDRPDVLGFKQKVLAALGAAAPSHHFLSADLADDWASVLLAAGFDPAVPTTWVAEGLLLYLPATVETTLISRLDSLSAPGSRVGLETLPGQDSLRDHALFDTTPDQTGSHLGTLFDADPRPDTPAALRSLGWTLTTSPVDTFTRRYGRGPDPTIPGPILQSRFTFGEKPA</sequence>
<dbReference type="Proteomes" id="UP001330812">
    <property type="component" value="Chromosome"/>
</dbReference>
<dbReference type="InterPro" id="IPR007213">
    <property type="entry name" value="Ppm1/Ppm2/Tcmp"/>
</dbReference>
<gene>
    <name evidence="7" type="ORF">VSH64_31635</name>
</gene>
<keyword evidence="4 7" id="KW-0808">Transferase</keyword>
<proteinExistence type="inferred from homology"/>
<evidence type="ECO:0000256" key="4">
    <source>
        <dbReference type="ARBA" id="ARBA00022679"/>
    </source>
</evidence>
<keyword evidence="5 6" id="KW-0949">S-adenosyl-L-methionine</keyword>
<reference evidence="7 8" key="1">
    <citation type="journal article" date="2015" name="Int. J. Syst. Evol. Microbiol.">
        <title>Amycolatopsis rhabdoformis sp. nov., an actinomycete isolated from a tropical forest soil.</title>
        <authorList>
            <person name="Souza W.R."/>
            <person name="Silva R.E."/>
            <person name="Goodfellow M."/>
            <person name="Busarakam K."/>
            <person name="Figueiro F.S."/>
            <person name="Ferreira D."/>
            <person name="Rodrigues-Filho E."/>
            <person name="Moraes L.A.B."/>
            <person name="Zucchi T.D."/>
        </authorList>
    </citation>
    <scope>NUCLEOTIDE SEQUENCE [LARGE SCALE GENOMIC DNA]</scope>
    <source>
        <strain evidence="7 8">NCIMB 14900</strain>
    </source>
</reference>
<dbReference type="PANTHER" id="PTHR43619">
    <property type="entry name" value="S-ADENOSYL-L-METHIONINE-DEPENDENT METHYLTRANSFERASE YKTD-RELATED"/>
    <property type="match status" value="1"/>
</dbReference>
<dbReference type="Pfam" id="PF04072">
    <property type="entry name" value="LCM"/>
    <property type="match status" value="1"/>
</dbReference>
<evidence type="ECO:0000256" key="3">
    <source>
        <dbReference type="ARBA" id="ARBA00022603"/>
    </source>
</evidence>
<evidence type="ECO:0000313" key="8">
    <source>
        <dbReference type="Proteomes" id="UP001330812"/>
    </source>
</evidence>
<evidence type="ECO:0000256" key="6">
    <source>
        <dbReference type="RuleBase" id="RU362030"/>
    </source>
</evidence>
<evidence type="ECO:0000313" key="7">
    <source>
        <dbReference type="EMBL" id="WSE27397.1"/>
    </source>
</evidence>
<dbReference type="RefSeq" id="WP_326566410.1">
    <property type="nucleotide sequence ID" value="NZ_CP142149.1"/>
</dbReference>
<name>A0ABZ1HYY0_9PSEU</name>
<dbReference type="InterPro" id="IPR029063">
    <property type="entry name" value="SAM-dependent_MTases_sf"/>
</dbReference>
<dbReference type="GO" id="GO:0008168">
    <property type="term" value="F:methyltransferase activity"/>
    <property type="evidence" value="ECO:0007669"/>
    <property type="project" value="UniProtKB-KW"/>
</dbReference>
<evidence type="ECO:0000256" key="1">
    <source>
        <dbReference type="ARBA" id="ARBA00003907"/>
    </source>
</evidence>